<evidence type="ECO:0008006" key="3">
    <source>
        <dbReference type="Google" id="ProtNLM"/>
    </source>
</evidence>
<evidence type="ECO:0000313" key="2">
    <source>
        <dbReference type="Proteomes" id="UP000076761"/>
    </source>
</evidence>
<keyword evidence="2" id="KW-1185">Reference proteome</keyword>
<dbReference type="OrthoDB" id="3271094at2759"/>
<protein>
    <recommendedName>
        <fullName evidence="3">Fungal N-terminal domain-containing protein</fullName>
    </recommendedName>
</protein>
<sequence>MSSVALSLTFGSFGDITTALELGIGVVRNLARMRGVAQMYSDFLLELETILQSLSILQKNLRSPLTNIASLGMSYEAFRYGLDARIASCTVFFQKMQREISNFQEQFKRKRTDWTVLMYKAPWLLFPEQLLGEYRAQARQHKEWIDLAVLVLNQRVTDKTHVLVARTGMTLEDVAATTQAIHCDMKLVLRDIYEMREITIRSLGYPWEGGLSADQYPIKIIGPLGVTIWLPVDLFTTWEHIATVIGTVTTPALRSFLGSINAPEKPSSVTQVTALFTQGVTEMVHIIAHFRQRFVDYSIDDGRSSFEESFTMMSRKMDLSEVRRAHHVEVFFAVKCNTVHADQPIELLSWSTTDPVKVIILSGRGSNTSWGSEWTYARMQDQSENEEGEN</sequence>
<dbReference type="Proteomes" id="UP000076761">
    <property type="component" value="Unassembled WGS sequence"/>
</dbReference>
<organism evidence="1 2">
    <name type="scientific">Neolentinus lepideus HHB14362 ss-1</name>
    <dbReference type="NCBI Taxonomy" id="1314782"/>
    <lineage>
        <taxon>Eukaryota</taxon>
        <taxon>Fungi</taxon>
        <taxon>Dikarya</taxon>
        <taxon>Basidiomycota</taxon>
        <taxon>Agaricomycotina</taxon>
        <taxon>Agaricomycetes</taxon>
        <taxon>Gloeophyllales</taxon>
        <taxon>Gloeophyllaceae</taxon>
        <taxon>Neolentinus</taxon>
    </lineage>
</organism>
<proteinExistence type="predicted"/>
<accession>A0A165NJK0</accession>
<dbReference type="InParanoid" id="A0A165NJK0"/>
<evidence type="ECO:0000313" key="1">
    <source>
        <dbReference type="EMBL" id="KZT19734.1"/>
    </source>
</evidence>
<dbReference type="EMBL" id="KV425634">
    <property type="protein sequence ID" value="KZT19734.1"/>
    <property type="molecule type" value="Genomic_DNA"/>
</dbReference>
<dbReference type="AlphaFoldDB" id="A0A165NJK0"/>
<reference evidence="1 2" key="1">
    <citation type="journal article" date="2016" name="Mol. Biol. Evol.">
        <title>Comparative Genomics of Early-Diverging Mushroom-Forming Fungi Provides Insights into the Origins of Lignocellulose Decay Capabilities.</title>
        <authorList>
            <person name="Nagy L.G."/>
            <person name="Riley R."/>
            <person name="Tritt A."/>
            <person name="Adam C."/>
            <person name="Daum C."/>
            <person name="Floudas D."/>
            <person name="Sun H."/>
            <person name="Yadav J.S."/>
            <person name="Pangilinan J."/>
            <person name="Larsson K.H."/>
            <person name="Matsuura K."/>
            <person name="Barry K."/>
            <person name="Labutti K."/>
            <person name="Kuo R."/>
            <person name="Ohm R.A."/>
            <person name="Bhattacharya S.S."/>
            <person name="Shirouzu T."/>
            <person name="Yoshinaga Y."/>
            <person name="Martin F.M."/>
            <person name="Grigoriev I.V."/>
            <person name="Hibbett D.S."/>
        </authorList>
    </citation>
    <scope>NUCLEOTIDE SEQUENCE [LARGE SCALE GENOMIC DNA]</scope>
    <source>
        <strain evidence="1 2">HHB14362 ss-1</strain>
    </source>
</reference>
<name>A0A165NJK0_9AGAM</name>
<gene>
    <name evidence="1" type="ORF">NEOLEDRAFT_1245647</name>
</gene>